<evidence type="ECO:0000259" key="3">
    <source>
        <dbReference type="PROSITE" id="PS51866"/>
    </source>
</evidence>
<dbReference type="PROSITE" id="PS51866">
    <property type="entry name" value="MOP"/>
    <property type="match status" value="2"/>
</dbReference>
<dbReference type="InterPro" id="IPR004606">
    <property type="entry name" value="Mop_domain"/>
</dbReference>
<dbReference type="Proteomes" id="UP001173801">
    <property type="component" value="Unassembled WGS sequence"/>
</dbReference>
<dbReference type="SUPFAM" id="SSF50331">
    <property type="entry name" value="MOP-like"/>
    <property type="match status" value="2"/>
</dbReference>
<keyword evidence="1 2" id="KW-0500">Molybdenum</keyword>
<dbReference type="RefSeq" id="WP_284938104.1">
    <property type="nucleotide sequence ID" value="NZ_JANURM010000013.1"/>
</dbReference>
<protein>
    <submittedName>
        <fullName evidence="4">TOBE domain-containing protein</fullName>
    </submittedName>
</protein>
<sequence>MAISARNQLKVKIADVKTGAVNSLITAKLNGKETLKATITIDSEKNLGIKAGLDAVFLFKASSVLIATNDELKLSATNQLNGVVKSVKDGLVNSEIIIDINGDEISAIITKESATRLNLKSGDSVKAIIKATNIIVGVK</sequence>
<accession>A0ABT7HR98</accession>
<dbReference type="InterPro" id="IPR008995">
    <property type="entry name" value="Mo/tungstate-bd_C_term_dom"/>
</dbReference>
<evidence type="ECO:0000256" key="1">
    <source>
        <dbReference type="ARBA" id="ARBA00022505"/>
    </source>
</evidence>
<name>A0ABT7HR98_9BACT</name>
<keyword evidence="5" id="KW-1185">Reference proteome</keyword>
<organism evidence="4 5">
    <name type="scientific">Campylobacter gastrosuis</name>
    <dbReference type="NCBI Taxonomy" id="2974576"/>
    <lineage>
        <taxon>Bacteria</taxon>
        <taxon>Pseudomonadati</taxon>
        <taxon>Campylobacterota</taxon>
        <taxon>Epsilonproteobacteria</taxon>
        <taxon>Campylobacterales</taxon>
        <taxon>Campylobacteraceae</taxon>
        <taxon>Campylobacter</taxon>
    </lineage>
</organism>
<comment type="caution">
    <text evidence="4">The sequence shown here is derived from an EMBL/GenBank/DDBJ whole genome shotgun (WGS) entry which is preliminary data.</text>
</comment>
<evidence type="ECO:0000313" key="4">
    <source>
        <dbReference type="EMBL" id="MDL0089436.1"/>
    </source>
</evidence>
<dbReference type="EMBL" id="JANURM010000013">
    <property type="protein sequence ID" value="MDL0089436.1"/>
    <property type="molecule type" value="Genomic_DNA"/>
</dbReference>
<evidence type="ECO:0000256" key="2">
    <source>
        <dbReference type="PROSITE-ProRule" id="PRU01213"/>
    </source>
</evidence>
<dbReference type="NCBIfam" id="TIGR00638">
    <property type="entry name" value="Mop"/>
    <property type="match status" value="2"/>
</dbReference>
<reference evidence="4" key="1">
    <citation type="submission" date="2022-08" db="EMBL/GenBank/DDBJ databases">
        <authorList>
            <person name="Wang H."/>
        </authorList>
    </citation>
    <scope>NUCLEOTIDE SEQUENCE</scope>
    <source>
        <strain evidence="4">PS10</strain>
    </source>
</reference>
<dbReference type="Pfam" id="PF03459">
    <property type="entry name" value="TOBE"/>
    <property type="match status" value="2"/>
</dbReference>
<evidence type="ECO:0000313" key="5">
    <source>
        <dbReference type="Proteomes" id="UP001173801"/>
    </source>
</evidence>
<dbReference type="Gene3D" id="2.40.50.100">
    <property type="match status" value="2"/>
</dbReference>
<reference evidence="4" key="2">
    <citation type="journal article" date="2023" name="Microorganisms">
        <title>Isolation and Genomic Characteristics of Cat-Borne Campylobacter felis sp. nov. and Sheep-Borne Campylobacter ovis sp. nov.</title>
        <authorList>
            <person name="Wang H."/>
            <person name="Li Y."/>
            <person name="Gu Y."/>
            <person name="Zhou G."/>
            <person name="Chen X."/>
            <person name="Zhang X."/>
            <person name="Shao Z."/>
            <person name="Zhang J."/>
            <person name="Zhang M."/>
        </authorList>
    </citation>
    <scope>NUCLEOTIDE SEQUENCE</scope>
    <source>
        <strain evidence="4">PS10</strain>
    </source>
</reference>
<feature type="domain" description="Mop" evidence="3">
    <location>
        <begin position="73"/>
        <end position="138"/>
    </location>
</feature>
<proteinExistence type="predicted"/>
<feature type="domain" description="Mop" evidence="3">
    <location>
        <begin position="2"/>
        <end position="68"/>
    </location>
</feature>
<gene>
    <name evidence="4" type="ORF">NYG85_08710</name>
</gene>
<dbReference type="InterPro" id="IPR005116">
    <property type="entry name" value="Transp-assoc_OB_typ1"/>
</dbReference>